<proteinExistence type="predicted"/>
<dbReference type="EMBL" id="CP137852">
    <property type="protein sequence ID" value="WPB83415.1"/>
    <property type="molecule type" value="Genomic_DNA"/>
</dbReference>
<evidence type="ECO:0000313" key="2">
    <source>
        <dbReference type="EMBL" id="WPB83415.1"/>
    </source>
</evidence>
<evidence type="ECO:0000313" key="3">
    <source>
        <dbReference type="Proteomes" id="UP001305521"/>
    </source>
</evidence>
<dbReference type="RefSeq" id="WP_318647391.1">
    <property type="nucleotide sequence ID" value="NZ_CP137852.1"/>
</dbReference>
<keyword evidence="3" id="KW-1185">Reference proteome</keyword>
<reference evidence="2 3" key="1">
    <citation type="submission" date="2023-11" db="EMBL/GenBank/DDBJ databases">
        <title>Arctic aerobic anoxygenic photoheterotroph Sediminicoccus rosea KRV36 adapts its photosynthesis to long days of polar summer.</title>
        <authorList>
            <person name="Tomasch J."/>
            <person name="Kopejtka K."/>
            <person name="Bily T."/>
            <person name="Gardiner A.T."/>
            <person name="Gardian Z."/>
            <person name="Shivaramu S."/>
            <person name="Koblizek M."/>
            <person name="Engelhardt F."/>
            <person name="Kaftan D."/>
        </authorList>
    </citation>
    <scope>NUCLEOTIDE SEQUENCE [LARGE SCALE GENOMIC DNA]</scope>
    <source>
        <strain evidence="2 3">R-30</strain>
    </source>
</reference>
<sequence>MPPQPCGTDPAVARATRRAVLAAAFLLPAAASAQTVDDSLAGVVRRGVLRVNIGYWTASFVPQPAPGEPRMRDSFHEALARQIARQFGVRAELLPARESGDGIQRLNSGAVDLALAPPLTRNLLRQIMFCAPHAMMDLVVLGRTPPEGERARPRLDAMRLGTLAVLAPTLADRGALTSMMPVATPWLLMEHLLEGRLDGVIVTRVMADSALVHFEGAGLRVQQAITSAAFGGAVAYGAHDLRRAVNLAIEQLLLDGSLAALFRREMGLPFNPPYPE</sequence>
<name>A0ABZ0PCJ5_9PROT</name>
<gene>
    <name evidence="2" type="ORF">R9Z33_15035</name>
</gene>
<dbReference type="SUPFAM" id="SSF53850">
    <property type="entry name" value="Periplasmic binding protein-like II"/>
    <property type="match status" value="1"/>
</dbReference>
<dbReference type="Gene3D" id="3.40.190.10">
    <property type="entry name" value="Periplasmic binding protein-like II"/>
    <property type="match status" value="2"/>
</dbReference>
<protein>
    <submittedName>
        <fullName evidence="2">Transporter substrate-binding domain-containing protein</fullName>
    </submittedName>
</protein>
<accession>A0ABZ0PCJ5</accession>
<dbReference type="Proteomes" id="UP001305521">
    <property type="component" value="Chromosome"/>
</dbReference>
<organism evidence="2 3">
    <name type="scientific">Sediminicoccus rosea</name>
    <dbReference type="NCBI Taxonomy" id="1225128"/>
    <lineage>
        <taxon>Bacteria</taxon>
        <taxon>Pseudomonadati</taxon>
        <taxon>Pseudomonadota</taxon>
        <taxon>Alphaproteobacteria</taxon>
        <taxon>Acetobacterales</taxon>
        <taxon>Roseomonadaceae</taxon>
        <taxon>Sediminicoccus</taxon>
    </lineage>
</organism>
<feature type="chain" id="PRO_5047195857" evidence="1">
    <location>
        <begin position="34"/>
        <end position="276"/>
    </location>
</feature>
<feature type="signal peptide" evidence="1">
    <location>
        <begin position="1"/>
        <end position="33"/>
    </location>
</feature>
<evidence type="ECO:0000256" key="1">
    <source>
        <dbReference type="SAM" id="SignalP"/>
    </source>
</evidence>
<keyword evidence="1" id="KW-0732">Signal</keyword>